<name>A0A646KH02_STRJU</name>
<gene>
    <name evidence="2" type="ORF">FF041_13905</name>
</gene>
<dbReference type="NCBIfam" id="TIGR04276">
    <property type="entry name" value="FxsC_Cterm"/>
    <property type="match status" value="1"/>
</dbReference>
<accession>A0A646KH02</accession>
<dbReference type="OrthoDB" id="9150238at2"/>
<feature type="region of interest" description="Disordered" evidence="1">
    <location>
        <begin position="379"/>
        <end position="408"/>
    </location>
</feature>
<keyword evidence="3" id="KW-1185">Reference proteome</keyword>
<evidence type="ECO:0000313" key="3">
    <source>
        <dbReference type="Proteomes" id="UP000419138"/>
    </source>
</evidence>
<dbReference type="Gene3D" id="3.40.50.10140">
    <property type="entry name" value="Toll/interleukin-1 receptor homology (TIR) domain"/>
    <property type="match status" value="1"/>
</dbReference>
<comment type="caution">
    <text evidence="2">The sequence shown here is derived from an EMBL/GenBank/DDBJ whole genome shotgun (WGS) entry which is preliminary data.</text>
</comment>
<proteinExistence type="predicted"/>
<dbReference type="NCBIfam" id="NF040588">
    <property type="entry name" value="FxsC_Nterm"/>
    <property type="match status" value="1"/>
</dbReference>
<dbReference type="InterPro" id="IPR026367">
    <property type="entry name" value="FxsC_C"/>
</dbReference>
<reference evidence="2 3" key="1">
    <citation type="submission" date="2019-05" db="EMBL/GenBank/DDBJ databases">
        <title>Comparative genomics and metabolomics analyses of clavulanic acid producing Streptomyces species provides insight into specialized metabolism and evolution of beta-lactam biosynthetic gene clusters.</title>
        <authorList>
            <person name="Moore M.A."/>
            <person name="Cruz-Morales P."/>
            <person name="Barona Gomez F."/>
            <person name="Kapil T."/>
        </authorList>
    </citation>
    <scope>NUCLEOTIDE SEQUENCE [LARGE SCALE GENOMIC DNA]</scope>
    <source>
        <strain evidence="2 3">NRRL 5741</strain>
    </source>
</reference>
<feature type="compositionally biased region" description="Gly residues" evidence="1">
    <location>
        <begin position="387"/>
        <end position="408"/>
    </location>
</feature>
<dbReference type="InterPro" id="IPR035897">
    <property type="entry name" value="Toll_tir_struct_dom_sf"/>
</dbReference>
<dbReference type="EMBL" id="VCLA01000119">
    <property type="protein sequence ID" value="MQT01277.1"/>
    <property type="molecule type" value="Genomic_DNA"/>
</dbReference>
<protein>
    <submittedName>
        <fullName evidence="2">FxsC protein</fullName>
    </submittedName>
</protein>
<sequence>MPLFFLSYARIPGDRRSGPDPDRLVFDFYMRLRNRVAAYAGVSGPDAGFVELPGTTGEEVAEALSRCRVFVPLYSKRYFTDPQCGRQWTSVTRGAAPAAAPRIVPVLWTPYPATSVPQAVQETPAVPESAADGEDGYATMGLHQLLDLEEGQAQQVVEWLARRIVATAAGARPHGDPDPAALARLPDAFATLPPSPPLRITVLAPSEGRLPIGREPSRYGPDPLDWSPYGPVAGGPVAEQVRELARNLRFDPEVVSFDKALVELRGTGTPAAPWILIVDPWALQDAEAARQAGAFDAAHRPWTAVLTALADDDPQTKEHSERLRGLLESTFPRFVREGRIGQQTAVRGLGAADTFAQWFCELVESVYMRYLRYIQPRSSLGSSDRGIGPGADGGGSGTDEGGGAEAGR</sequence>
<dbReference type="AlphaFoldDB" id="A0A646KH02"/>
<evidence type="ECO:0000256" key="1">
    <source>
        <dbReference type="SAM" id="MobiDB-lite"/>
    </source>
</evidence>
<organism evidence="2 3">
    <name type="scientific">Streptomyces jumonjinensis</name>
    <dbReference type="NCBI Taxonomy" id="1945"/>
    <lineage>
        <taxon>Bacteria</taxon>
        <taxon>Bacillati</taxon>
        <taxon>Actinomycetota</taxon>
        <taxon>Actinomycetes</taxon>
        <taxon>Kitasatosporales</taxon>
        <taxon>Streptomycetaceae</taxon>
        <taxon>Streptomyces</taxon>
    </lineage>
</organism>
<dbReference type="InterPro" id="IPR047603">
    <property type="entry name" value="FxsC_N"/>
</dbReference>
<dbReference type="RefSeq" id="WP_153523111.1">
    <property type="nucleotide sequence ID" value="NZ_JBEPDZ010000020.1"/>
</dbReference>
<dbReference type="Proteomes" id="UP000419138">
    <property type="component" value="Unassembled WGS sequence"/>
</dbReference>
<evidence type="ECO:0000313" key="2">
    <source>
        <dbReference type="EMBL" id="MQT01277.1"/>
    </source>
</evidence>